<reference evidence="9" key="1">
    <citation type="submission" date="2022-01" db="EMBL/GenBank/DDBJ databases">
        <authorList>
            <person name="King R."/>
        </authorList>
    </citation>
    <scope>NUCLEOTIDE SEQUENCE</scope>
</reference>
<keyword evidence="4 7" id="KW-1133">Transmembrane helix</keyword>
<evidence type="ECO:0000256" key="4">
    <source>
        <dbReference type="ARBA" id="ARBA00022989"/>
    </source>
</evidence>
<sequence>MNIDNKASSWKFWTQRRHIFTIMAFFGFFNIYSLRANMSIAIVAMTSARSSTNENGTTVYLDPEFSWDNKIQGYLLGSFFYGYITSQLLGGVLSKKFGGKWIFGGGIASTGFLTLISPWLAEWSVYALLVCRILMGVFEGLTYSSIYSLFTKWIPTQERCRVSSQAVSGSYTGAVFALMFLAYLAKVAGWRSIFWVSGSISLIWFIFWSYFISESPETDPRISDSELRYIHEQSFTVSRSPEITPIKWKNIVCSKAAWALNVAVFCESWGFYTLLTLLPKYFKDIYGFDISESGIVSALPYLALSIMIHDAPIKLKTLYTISRNILESTRILMQLKSYKNAFQTALNKHPKQFKSKSEFPEAFKNNLETSESRTGNLLESF</sequence>
<evidence type="ECO:0000259" key="8">
    <source>
        <dbReference type="PROSITE" id="PS50850"/>
    </source>
</evidence>
<evidence type="ECO:0000256" key="5">
    <source>
        <dbReference type="ARBA" id="ARBA00023136"/>
    </source>
</evidence>
<dbReference type="FunFam" id="1.20.1250.20:FF:000067">
    <property type="entry name" value="sialin isoform X2"/>
    <property type="match status" value="1"/>
</dbReference>
<keyword evidence="3 7" id="KW-0812">Transmembrane</keyword>
<evidence type="ECO:0000256" key="6">
    <source>
        <dbReference type="ARBA" id="ARBA00023180"/>
    </source>
</evidence>
<dbReference type="Proteomes" id="UP001152799">
    <property type="component" value="Chromosome 6"/>
</dbReference>
<dbReference type="SUPFAM" id="SSF103473">
    <property type="entry name" value="MFS general substrate transporter"/>
    <property type="match status" value="1"/>
</dbReference>
<feature type="domain" description="Major facilitator superfamily (MFS) profile" evidence="8">
    <location>
        <begin position="19"/>
        <end position="381"/>
    </location>
</feature>
<evidence type="ECO:0000256" key="3">
    <source>
        <dbReference type="ARBA" id="ARBA00022692"/>
    </source>
</evidence>
<dbReference type="InterPro" id="IPR011701">
    <property type="entry name" value="MFS"/>
</dbReference>
<gene>
    <name evidence="9" type="ORF">CEUTPL_LOCUS10984</name>
</gene>
<feature type="transmembrane region" description="Helical" evidence="7">
    <location>
        <begin position="20"/>
        <end position="45"/>
    </location>
</feature>
<dbReference type="EMBL" id="OU892282">
    <property type="protein sequence ID" value="CAG9770532.1"/>
    <property type="molecule type" value="Genomic_DNA"/>
</dbReference>
<feature type="transmembrane region" description="Helical" evidence="7">
    <location>
        <begin position="126"/>
        <end position="150"/>
    </location>
</feature>
<dbReference type="Pfam" id="PF07690">
    <property type="entry name" value="MFS_1"/>
    <property type="match status" value="1"/>
</dbReference>
<dbReference type="PROSITE" id="PS50850">
    <property type="entry name" value="MFS"/>
    <property type="match status" value="1"/>
</dbReference>
<dbReference type="OrthoDB" id="2985014at2759"/>
<evidence type="ECO:0000313" key="10">
    <source>
        <dbReference type="Proteomes" id="UP001152799"/>
    </source>
</evidence>
<keyword evidence="10" id="KW-1185">Reference proteome</keyword>
<comment type="subcellular location">
    <subcellularLocation>
        <location evidence="1">Cell membrane</location>
        <topology evidence="1">Multi-pass membrane protein</topology>
    </subcellularLocation>
</comment>
<feature type="transmembrane region" description="Helical" evidence="7">
    <location>
        <begin position="71"/>
        <end position="89"/>
    </location>
</feature>
<dbReference type="InterPro" id="IPR020846">
    <property type="entry name" value="MFS_dom"/>
</dbReference>
<name>A0A9N9QHE5_9CUCU</name>
<organism evidence="9 10">
    <name type="scientific">Ceutorhynchus assimilis</name>
    <name type="common">cabbage seed weevil</name>
    <dbReference type="NCBI Taxonomy" id="467358"/>
    <lineage>
        <taxon>Eukaryota</taxon>
        <taxon>Metazoa</taxon>
        <taxon>Ecdysozoa</taxon>
        <taxon>Arthropoda</taxon>
        <taxon>Hexapoda</taxon>
        <taxon>Insecta</taxon>
        <taxon>Pterygota</taxon>
        <taxon>Neoptera</taxon>
        <taxon>Endopterygota</taxon>
        <taxon>Coleoptera</taxon>
        <taxon>Polyphaga</taxon>
        <taxon>Cucujiformia</taxon>
        <taxon>Curculionidae</taxon>
        <taxon>Ceutorhynchinae</taxon>
        <taxon>Ceutorhynchus</taxon>
    </lineage>
</organism>
<dbReference type="InterPro" id="IPR036259">
    <property type="entry name" value="MFS_trans_sf"/>
</dbReference>
<keyword evidence="5 7" id="KW-0472">Membrane</keyword>
<dbReference type="InterPro" id="IPR050382">
    <property type="entry name" value="MFS_Na/Anion_cotransporter"/>
</dbReference>
<feature type="transmembrane region" description="Helical" evidence="7">
    <location>
        <begin position="101"/>
        <end position="120"/>
    </location>
</feature>
<proteinExistence type="predicted"/>
<dbReference type="PANTHER" id="PTHR11662:SF455">
    <property type="entry name" value="GH23975P"/>
    <property type="match status" value="1"/>
</dbReference>
<dbReference type="Gene3D" id="1.20.1250.20">
    <property type="entry name" value="MFS general substrate transporter like domains"/>
    <property type="match status" value="2"/>
</dbReference>
<dbReference type="GO" id="GO:0022857">
    <property type="term" value="F:transmembrane transporter activity"/>
    <property type="evidence" value="ECO:0007669"/>
    <property type="project" value="InterPro"/>
</dbReference>
<accession>A0A9N9QHE5</accession>
<dbReference type="GO" id="GO:0006820">
    <property type="term" value="P:monoatomic anion transport"/>
    <property type="evidence" value="ECO:0007669"/>
    <property type="project" value="TreeGrafter"/>
</dbReference>
<evidence type="ECO:0000256" key="2">
    <source>
        <dbReference type="ARBA" id="ARBA00022475"/>
    </source>
</evidence>
<evidence type="ECO:0000313" key="9">
    <source>
        <dbReference type="EMBL" id="CAG9770532.1"/>
    </source>
</evidence>
<dbReference type="AlphaFoldDB" id="A0A9N9QHE5"/>
<evidence type="ECO:0000256" key="7">
    <source>
        <dbReference type="SAM" id="Phobius"/>
    </source>
</evidence>
<feature type="transmembrane region" description="Helical" evidence="7">
    <location>
        <begin position="256"/>
        <end position="275"/>
    </location>
</feature>
<evidence type="ECO:0000256" key="1">
    <source>
        <dbReference type="ARBA" id="ARBA00004651"/>
    </source>
</evidence>
<protein>
    <recommendedName>
        <fullName evidence="8">Major facilitator superfamily (MFS) profile domain-containing protein</fullName>
    </recommendedName>
</protein>
<feature type="transmembrane region" description="Helical" evidence="7">
    <location>
        <begin position="295"/>
        <end position="313"/>
    </location>
</feature>
<feature type="transmembrane region" description="Helical" evidence="7">
    <location>
        <begin position="162"/>
        <end position="186"/>
    </location>
</feature>
<keyword evidence="6" id="KW-0325">Glycoprotein</keyword>
<dbReference type="GO" id="GO:0005886">
    <property type="term" value="C:plasma membrane"/>
    <property type="evidence" value="ECO:0007669"/>
    <property type="project" value="UniProtKB-SubCell"/>
</dbReference>
<keyword evidence="2" id="KW-1003">Cell membrane</keyword>
<dbReference type="PANTHER" id="PTHR11662">
    <property type="entry name" value="SOLUTE CARRIER FAMILY 17"/>
    <property type="match status" value="1"/>
</dbReference>
<feature type="transmembrane region" description="Helical" evidence="7">
    <location>
        <begin position="192"/>
        <end position="212"/>
    </location>
</feature>